<protein>
    <submittedName>
        <fullName evidence="1">Uncharacterized protein</fullName>
    </submittedName>
</protein>
<reference evidence="1" key="2">
    <citation type="journal article" date="2022" name="New Phytol.">
        <title>Evolutionary transition to the ectomycorrhizal habit in the genomes of a hyperdiverse lineage of mushroom-forming fungi.</title>
        <authorList>
            <person name="Looney B."/>
            <person name="Miyauchi S."/>
            <person name="Morin E."/>
            <person name="Drula E."/>
            <person name="Courty P.E."/>
            <person name="Kohler A."/>
            <person name="Kuo A."/>
            <person name="LaButti K."/>
            <person name="Pangilinan J."/>
            <person name="Lipzen A."/>
            <person name="Riley R."/>
            <person name="Andreopoulos W."/>
            <person name="He G."/>
            <person name="Johnson J."/>
            <person name="Nolan M."/>
            <person name="Tritt A."/>
            <person name="Barry K.W."/>
            <person name="Grigoriev I.V."/>
            <person name="Nagy L.G."/>
            <person name="Hibbett D."/>
            <person name="Henrissat B."/>
            <person name="Matheny P.B."/>
            <person name="Labbe J."/>
            <person name="Martin F.M."/>
        </authorList>
    </citation>
    <scope>NUCLEOTIDE SEQUENCE</scope>
    <source>
        <strain evidence="1">FP105234-sp</strain>
    </source>
</reference>
<name>A0ACB8S012_9AGAM</name>
<accession>A0ACB8S012</accession>
<dbReference type="EMBL" id="MU275870">
    <property type="protein sequence ID" value="KAI0049685.1"/>
    <property type="molecule type" value="Genomic_DNA"/>
</dbReference>
<proteinExistence type="predicted"/>
<organism evidence="1 2">
    <name type="scientific">Auriscalpium vulgare</name>
    <dbReference type="NCBI Taxonomy" id="40419"/>
    <lineage>
        <taxon>Eukaryota</taxon>
        <taxon>Fungi</taxon>
        <taxon>Dikarya</taxon>
        <taxon>Basidiomycota</taxon>
        <taxon>Agaricomycotina</taxon>
        <taxon>Agaricomycetes</taxon>
        <taxon>Russulales</taxon>
        <taxon>Auriscalpiaceae</taxon>
        <taxon>Auriscalpium</taxon>
    </lineage>
</organism>
<sequence>MLFESASSNIPCINTSFCIPKVNGGHYTIVIVSAEWSGTVQDCWPNICKQSRRLASSERSSGHIRPTKYIVRGVCLCDERLPWLRRVILNTQGLDGVPTSLILRARNAHARRIVHQLVVRTACSCVPKTMESWCLQHANKRQYTSHSTGSWRPGPCKKQASGQAIVYPLFSGGDVGRRQTRSAGGASQRPLNNDIQLPSPSRRSRISLDLGSLYIHLESHGHFSPPFILSSLSDSARNSPPASHTCLSNFIKRRQLRAHSHPSVAQRRLLRLQCVAVRRLILPVCRPFAARAALHSLPPRNATAGCFFGREEARSSLPQHA</sequence>
<keyword evidence="2" id="KW-1185">Reference proteome</keyword>
<evidence type="ECO:0000313" key="2">
    <source>
        <dbReference type="Proteomes" id="UP000814033"/>
    </source>
</evidence>
<dbReference type="Proteomes" id="UP000814033">
    <property type="component" value="Unassembled WGS sequence"/>
</dbReference>
<comment type="caution">
    <text evidence="1">The sequence shown here is derived from an EMBL/GenBank/DDBJ whole genome shotgun (WGS) entry which is preliminary data.</text>
</comment>
<reference evidence="1" key="1">
    <citation type="submission" date="2021-02" db="EMBL/GenBank/DDBJ databases">
        <authorList>
            <consortium name="DOE Joint Genome Institute"/>
            <person name="Ahrendt S."/>
            <person name="Looney B.P."/>
            <person name="Miyauchi S."/>
            <person name="Morin E."/>
            <person name="Drula E."/>
            <person name="Courty P.E."/>
            <person name="Chicoki N."/>
            <person name="Fauchery L."/>
            <person name="Kohler A."/>
            <person name="Kuo A."/>
            <person name="Labutti K."/>
            <person name="Pangilinan J."/>
            <person name="Lipzen A."/>
            <person name="Riley R."/>
            <person name="Andreopoulos W."/>
            <person name="He G."/>
            <person name="Johnson J."/>
            <person name="Barry K.W."/>
            <person name="Grigoriev I.V."/>
            <person name="Nagy L."/>
            <person name="Hibbett D."/>
            <person name="Henrissat B."/>
            <person name="Matheny P.B."/>
            <person name="Labbe J."/>
            <person name="Martin F."/>
        </authorList>
    </citation>
    <scope>NUCLEOTIDE SEQUENCE</scope>
    <source>
        <strain evidence="1">FP105234-sp</strain>
    </source>
</reference>
<gene>
    <name evidence="1" type="ORF">FA95DRAFT_817246</name>
</gene>
<evidence type="ECO:0000313" key="1">
    <source>
        <dbReference type="EMBL" id="KAI0049685.1"/>
    </source>
</evidence>